<gene>
    <name evidence="2" type="ORF">Q9L58_010411</name>
</gene>
<evidence type="ECO:0000256" key="1">
    <source>
        <dbReference type="SAM" id="SignalP"/>
    </source>
</evidence>
<protein>
    <submittedName>
        <fullName evidence="2">Uncharacterized protein</fullName>
    </submittedName>
</protein>
<keyword evidence="3" id="KW-1185">Reference proteome</keyword>
<dbReference type="PROSITE" id="PS51257">
    <property type="entry name" value="PROKAR_LIPOPROTEIN"/>
    <property type="match status" value="1"/>
</dbReference>
<feature type="chain" id="PRO_5045438770" evidence="1">
    <location>
        <begin position="24"/>
        <end position="183"/>
    </location>
</feature>
<comment type="caution">
    <text evidence="2">The sequence shown here is derived from an EMBL/GenBank/DDBJ whole genome shotgun (WGS) entry which is preliminary data.</text>
</comment>
<evidence type="ECO:0000313" key="2">
    <source>
        <dbReference type="EMBL" id="KAL0630748.1"/>
    </source>
</evidence>
<sequence length="183" mass="20508">MEKVLNSLKLLAVGLFAVALTGCSISNHRSVESWQGQIWRGVVVSNALDTTNLHPTDKEWIASAHWDEQRDLGMRTARVHISSGWNSVMANAMVPDSIEFSQIPKGTLVDMVTETGPDMNYAQRRFTRIIRVICAKGDDKCFDVESKANRVRAVIDAHPGDVNKEYGLTFNRRTTKEDVAKYN</sequence>
<evidence type="ECO:0000313" key="3">
    <source>
        <dbReference type="Proteomes" id="UP001447188"/>
    </source>
</evidence>
<keyword evidence="1" id="KW-0732">Signal</keyword>
<proteinExistence type="predicted"/>
<reference evidence="2 3" key="1">
    <citation type="submission" date="2024-02" db="EMBL/GenBank/DDBJ databases">
        <title>Discinaceae phylogenomics.</title>
        <authorList>
            <person name="Dirks A.C."/>
            <person name="James T.Y."/>
        </authorList>
    </citation>
    <scope>NUCLEOTIDE SEQUENCE [LARGE SCALE GENOMIC DNA]</scope>
    <source>
        <strain evidence="2 3">ACD0624</strain>
    </source>
</reference>
<organism evidence="2 3">
    <name type="scientific">Discina gigas</name>
    <dbReference type="NCBI Taxonomy" id="1032678"/>
    <lineage>
        <taxon>Eukaryota</taxon>
        <taxon>Fungi</taxon>
        <taxon>Dikarya</taxon>
        <taxon>Ascomycota</taxon>
        <taxon>Pezizomycotina</taxon>
        <taxon>Pezizomycetes</taxon>
        <taxon>Pezizales</taxon>
        <taxon>Discinaceae</taxon>
        <taxon>Discina</taxon>
    </lineage>
</organism>
<accession>A0ABR3G474</accession>
<feature type="signal peptide" evidence="1">
    <location>
        <begin position="1"/>
        <end position="23"/>
    </location>
</feature>
<dbReference type="EMBL" id="JBBBZM010000395">
    <property type="protein sequence ID" value="KAL0630748.1"/>
    <property type="molecule type" value="Genomic_DNA"/>
</dbReference>
<name>A0ABR3G474_9PEZI</name>
<dbReference type="Proteomes" id="UP001447188">
    <property type="component" value="Unassembled WGS sequence"/>
</dbReference>